<dbReference type="GO" id="GO:0005524">
    <property type="term" value="F:ATP binding"/>
    <property type="evidence" value="ECO:0007669"/>
    <property type="project" value="UniProtKB-KW"/>
</dbReference>
<evidence type="ECO:0000256" key="8">
    <source>
        <dbReference type="ARBA" id="ARBA00025153"/>
    </source>
</evidence>
<evidence type="ECO:0000256" key="6">
    <source>
        <dbReference type="ARBA" id="ARBA00023027"/>
    </source>
</evidence>
<dbReference type="GO" id="GO:0046872">
    <property type="term" value="F:metal ion binding"/>
    <property type="evidence" value="ECO:0007669"/>
    <property type="project" value="UniProtKB-KW"/>
</dbReference>
<comment type="cofactor">
    <cofactor evidence="11">
        <name>Mg(2+)</name>
        <dbReference type="ChEBI" id="CHEBI:18420"/>
    </cofactor>
</comment>
<dbReference type="PROSITE" id="PS51385">
    <property type="entry name" value="YJEF_N"/>
    <property type="match status" value="1"/>
</dbReference>
<evidence type="ECO:0000256" key="13">
    <source>
        <dbReference type="SAM" id="MobiDB-lite"/>
    </source>
</evidence>
<dbReference type="Gene3D" id="3.40.1190.20">
    <property type="match status" value="2"/>
</dbReference>
<dbReference type="AlphaFoldDB" id="A0A377J1T9"/>
<comment type="caution">
    <text evidence="11">Lacks conserved residue(s) required for the propagation of feature annotation.</text>
</comment>
<comment type="catalytic activity">
    <reaction evidence="10 11">
        <text>(6S)-NADPHX + ADP = AMP + phosphate + NADPH + H(+)</text>
        <dbReference type="Rhea" id="RHEA:32235"/>
        <dbReference type="ChEBI" id="CHEBI:15378"/>
        <dbReference type="ChEBI" id="CHEBI:43474"/>
        <dbReference type="ChEBI" id="CHEBI:57783"/>
        <dbReference type="ChEBI" id="CHEBI:64076"/>
        <dbReference type="ChEBI" id="CHEBI:456215"/>
        <dbReference type="ChEBI" id="CHEBI:456216"/>
        <dbReference type="EC" id="4.2.1.136"/>
    </reaction>
</comment>
<dbReference type="Pfam" id="PF03853">
    <property type="entry name" value="YjeF_N"/>
    <property type="match status" value="1"/>
</dbReference>
<dbReference type="Gene3D" id="3.40.50.10260">
    <property type="entry name" value="YjeF N-terminal domain"/>
    <property type="match status" value="1"/>
</dbReference>
<evidence type="ECO:0000256" key="3">
    <source>
        <dbReference type="ARBA" id="ARBA00022741"/>
    </source>
</evidence>
<evidence type="ECO:0000256" key="7">
    <source>
        <dbReference type="ARBA" id="ARBA00023239"/>
    </source>
</evidence>
<feature type="binding site" evidence="11">
    <location>
        <position position="702"/>
    </location>
    <ligand>
        <name>AMP</name>
        <dbReference type="ChEBI" id="CHEBI:456215"/>
    </ligand>
</feature>
<feature type="binding site" evidence="11">
    <location>
        <position position="582"/>
    </location>
    <ligand>
        <name>(6S)-NADPHX</name>
        <dbReference type="ChEBI" id="CHEBI:64076"/>
    </ligand>
</feature>
<proteinExistence type="inferred from homology"/>
<comment type="function">
    <text evidence="11">Catalyzes the dehydration of the S-form of NAD(P)HX at the expense of ADP, which is converted to AMP. Together with NAD(P)HX epimerase, which catalyzes the epimerization of the S- and R-forms, the enzyme allows the repair of both epimers of NAD(P)HX, a damaged form of NAD(P)H that is a result of enzymatic or heat-dependent hydration.</text>
</comment>
<keyword evidence="12" id="KW-0479">Metal-binding</keyword>
<feature type="binding site" evidence="12">
    <location>
        <position position="113"/>
    </location>
    <ligand>
        <name>K(+)</name>
        <dbReference type="ChEBI" id="CHEBI:29103"/>
    </ligand>
</feature>
<accession>A0A377J1T9</accession>
<dbReference type="Pfam" id="PF01256">
    <property type="entry name" value="Carb_kinase"/>
    <property type="match status" value="1"/>
</dbReference>
<dbReference type="InterPro" id="IPR029056">
    <property type="entry name" value="Ribokinase-like"/>
</dbReference>
<keyword evidence="5 11" id="KW-0521">NADP</keyword>
<evidence type="ECO:0000256" key="11">
    <source>
        <dbReference type="HAMAP-Rule" id="MF_01965"/>
    </source>
</evidence>
<dbReference type="InterPro" id="IPR000631">
    <property type="entry name" value="CARKD"/>
</dbReference>
<dbReference type="CDD" id="cd01171">
    <property type="entry name" value="YXKO-related"/>
    <property type="match status" value="1"/>
</dbReference>
<evidence type="ECO:0000256" key="2">
    <source>
        <dbReference type="ARBA" id="ARBA00009524"/>
    </source>
</evidence>
<comment type="similarity">
    <text evidence="1">In the N-terminal section; belongs to the NnrE/AIBP family.</text>
</comment>
<dbReference type="GO" id="GO:0110051">
    <property type="term" value="P:metabolite repair"/>
    <property type="evidence" value="ECO:0007669"/>
    <property type="project" value="TreeGrafter"/>
</dbReference>
<comment type="similarity">
    <text evidence="2">In the C-terminal section; belongs to the NnrD/CARKD family.</text>
</comment>
<sequence>MRHLYLSTKPLDERAKSKYLLSDELLMENAANALCGLIGSLTHKGSVVTIVCGSGDNGADGYALARKLQGSYITRIYEAKEPKSRLCKLQSERAQVAGVEWIKKLLPCDVIVDCLFGSGFAGELGAEFIKLLEQMNTCARLKIACDVPSGLDLQGRVESYAFSADYTLSMGALKVALFSDVAKDLTGKVLVGDLGVSRELFEVQSPFYLLEESDLCLPHRTKHNCHKGSFGHIAVIAGEKAGAAELSAMSGLRMGAGLVSVVSRDSVLLKKHRLTPTASLVLGSHSADFGDFRATADHQSSSALKSPKNYESNTANPRILEEKATESENLPQSCREQLELEFTFEQNEQDATAKRRILADKQAALESSSRDLPQQIVAIHNQNADSSLEAMDCHASTSALARNDGNNNQAQNADSRQIARNVAAPQTEAKVDSRNEAQTLESTFESTPTTAQKVDSSTAQNLNNSAQDSKSEAQTLESTFENATNVSESQAAGFADDFWGFQAVGAGIYLVGNEQAYRAESPKSAAKQATAVQGEAEAGFFRKPTPKPSQAQSLYSTITTHSELMYPHAIPPTANVLCLGMGLGSGYGYLLEPSFIGERLCVLDADVFYESTLPNLLESTFAHNLVLTPHPKEFHALLHLCGLFSGDIAEVANNRFELALRFSQAYKSPTLLLKGASPIIAHNAKLYINPLGTPALAKGGSGDVLSGVIAAYLAQGFSPLQSAINASLAHALAATKEKNTYALTPLRLIEHLGTL</sequence>
<evidence type="ECO:0000256" key="12">
    <source>
        <dbReference type="HAMAP-Rule" id="MF_01966"/>
    </source>
</evidence>
<evidence type="ECO:0000256" key="10">
    <source>
        <dbReference type="ARBA" id="ARBA00049209"/>
    </source>
</evidence>
<feature type="domain" description="YjeF N-terminal" evidence="15">
    <location>
        <begin position="8"/>
        <end position="202"/>
    </location>
</feature>
<dbReference type="SUPFAM" id="SSF64153">
    <property type="entry name" value="YjeF N-terminal domain-like"/>
    <property type="match status" value="1"/>
</dbReference>
<dbReference type="EC" id="4.2.1.136" evidence="11"/>
<comment type="function">
    <text evidence="12">Catalyzes the epimerization of the S- and R-forms of NAD(P)HX, a damaged form of NAD(P)H that is a result of enzymatic or heat-dependent hydration. This is a prerequisite for the S-specific NAD(P)H-hydrate dehydratase to allow the repair of both epimers of NAD(P)HX.</text>
</comment>
<gene>
    <name evidence="16" type="primary">nnr</name>
    <name evidence="11" type="synonym">nnrD</name>
    <name evidence="12" type="synonym">nnrE</name>
    <name evidence="16" type="ORF">NCTC12410_00259</name>
</gene>
<comment type="similarity">
    <text evidence="11">Belongs to the NnrD/CARKD family.</text>
</comment>
<dbReference type="InterPro" id="IPR004443">
    <property type="entry name" value="YjeF_N_dom"/>
</dbReference>
<comment type="similarity">
    <text evidence="12">Belongs to the NnrE/AIBP family.</text>
</comment>
<dbReference type="NCBIfam" id="TIGR00197">
    <property type="entry name" value="yjeF_nterm"/>
    <property type="match status" value="1"/>
</dbReference>
<feature type="binding site" evidence="12">
    <location>
        <begin position="56"/>
        <end position="60"/>
    </location>
    <ligand>
        <name>(6S)-NADPHX</name>
        <dbReference type="ChEBI" id="CHEBI:64076"/>
    </ligand>
</feature>
<comment type="cofactor">
    <cofactor evidence="12">
        <name>K(+)</name>
        <dbReference type="ChEBI" id="CHEBI:29103"/>
    </cofactor>
    <text evidence="12">Binds 1 potassium ion per subunit.</text>
</comment>
<evidence type="ECO:0000259" key="15">
    <source>
        <dbReference type="PROSITE" id="PS51385"/>
    </source>
</evidence>
<dbReference type="PROSITE" id="PS51383">
    <property type="entry name" value="YJEF_C_3"/>
    <property type="match status" value="1"/>
</dbReference>
<feature type="binding site" evidence="12">
    <location>
        <position position="146"/>
    </location>
    <ligand>
        <name>(6S)-NADPHX</name>
        <dbReference type="ChEBI" id="CHEBI:64076"/>
    </ligand>
</feature>
<feature type="binding site" evidence="12">
    <location>
        <position position="57"/>
    </location>
    <ligand>
        <name>K(+)</name>
        <dbReference type="ChEBI" id="CHEBI:29103"/>
    </ligand>
</feature>
<dbReference type="EMBL" id="UGHV01000001">
    <property type="protein sequence ID" value="STO96447.1"/>
    <property type="molecule type" value="Genomic_DNA"/>
</dbReference>
<dbReference type="EC" id="5.1.99.6" evidence="12"/>
<evidence type="ECO:0000259" key="14">
    <source>
        <dbReference type="PROSITE" id="PS51383"/>
    </source>
</evidence>
<dbReference type="GO" id="GO:0052856">
    <property type="term" value="F:NAD(P)HX epimerase activity"/>
    <property type="evidence" value="ECO:0007669"/>
    <property type="project" value="UniProtKB-UniRule"/>
</dbReference>
<keyword evidence="12" id="KW-0630">Potassium</keyword>
<dbReference type="InterPro" id="IPR036652">
    <property type="entry name" value="YjeF_N_dom_sf"/>
</dbReference>
<dbReference type="PANTHER" id="PTHR12592">
    <property type="entry name" value="ATP-DEPENDENT (S)-NAD(P)H-HYDRATE DEHYDRATASE FAMILY MEMBER"/>
    <property type="match status" value="1"/>
</dbReference>
<feature type="binding site" evidence="11">
    <location>
        <position position="630"/>
    </location>
    <ligand>
        <name>(6S)-NADPHX</name>
        <dbReference type="ChEBI" id="CHEBI:64076"/>
    </ligand>
</feature>
<comment type="catalytic activity">
    <reaction evidence="12">
        <text>(6R)-NADPHX = (6S)-NADPHX</text>
        <dbReference type="Rhea" id="RHEA:32227"/>
        <dbReference type="ChEBI" id="CHEBI:64076"/>
        <dbReference type="ChEBI" id="CHEBI:64077"/>
        <dbReference type="EC" id="5.1.99.6"/>
    </reaction>
</comment>
<feature type="region of interest" description="Disordered" evidence="13">
    <location>
        <begin position="440"/>
        <end position="480"/>
    </location>
</feature>
<feature type="binding site" evidence="11">
    <location>
        <position position="243"/>
    </location>
    <ligand>
        <name>(6S)-NADPHX</name>
        <dbReference type="ChEBI" id="CHEBI:64076"/>
    </ligand>
</feature>
<feature type="binding site" evidence="12">
    <location>
        <begin position="117"/>
        <end position="123"/>
    </location>
    <ligand>
        <name>(6S)-NADPHX</name>
        <dbReference type="ChEBI" id="CHEBI:64076"/>
    </ligand>
</feature>
<protein>
    <recommendedName>
        <fullName evidence="11 12">Multifunctional fusion protein</fullName>
    </recommendedName>
    <domain>
        <recommendedName>
            <fullName evidence="11">ADP-dependent (S)-NAD(P)H-hydrate dehydratase</fullName>
            <ecNumber evidence="11">4.2.1.136</ecNumber>
        </recommendedName>
        <alternativeName>
            <fullName evidence="11">ADP-dependent NAD(P)HX dehydratase</fullName>
        </alternativeName>
    </domain>
    <domain>
        <recommendedName>
            <fullName evidence="12">NAD(P)H-hydrate epimerase</fullName>
            <ecNumber evidence="12">5.1.99.6</ecNumber>
        </recommendedName>
        <alternativeName>
            <fullName evidence="12">NAD(P)HX epimerase</fullName>
        </alternativeName>
    </domain>
</protein>
<dbReference type="PROSITE" id="PS01050">
    <property type="entry name" value="YJEF_C_2"/>
    <property type="match status" value="1"/>
</dbReference>
<comment type="catalytic activity">
    <reaction evidence="9 11">
        <text>(6S)-NADHX + ADP = AMP + phosphate + NADH + H(+)</text>
        <dbReference type="Rhea" id="RHEA:32223"/>
        <dbReference type="ChEBI" id="CHEBI:15378"/>
        <dbReference type="ChEBI" id="CHEBI:43474"/>
        <dbReference type="ChEBI" id="CHEBI:57945"/>
        <dbReference type="ChEBI" id="CHEBI:64074"/>
        <dbReference type="ChEBI" id="CHEBI:456215"/>
        <dbReference type="ChEBI" id="CHEBI:456216"/>
        <dbReference type="EC" id="4.2.1.136"/>
    </reaction>
</comment>
<dbReference type="GO" id="GO:0046496">
    <property type="term" value="P:nicotinamide nucleotide metabolic process"/>
    <property type="evidence" value="ECO:0007669"/>
    <property type="project" value="UniProtKB-UniRule"/>
</dbReference>
<dbReference type="OrthoDB" id="9806925at2"/>
<evidence type="ECO:0000256" key="9">
    <source>
        <dbReference type="ARBA" id="ARBA00048238"/>
    </source>
</evidence>
<reference evidence="16 17" key="1">
    <citation type="submission" date="2018-06" db="EMBL/GenBank/DDBJ databases">
        <authorList>
            <consortium name="Pathogen Informatics"/>
            <person name="Doyle S."/>
        </authorList>
    </citation>
    <scope>NUCLEOTIDE SEQUENCE [LARGE SCALE GENOMIC DNA]</scope>
    <source>
        <strain evidence="16 17">NCTC12410</strain>
    </source>
</reference>
<comment type="catalytic activity">
    <reaction evidence="12">
        <text>(6R)-NADHX = (6S)-NADHX</text>
        <dbReference type="Rhea" id="RHEA:32215"/>
        <dbReference type="ChEBI" id="CHEBI:64074"/>
        <dbReference type="ChEBI" id="CHEBI:64075"/>
        <dbReference type="EC" id="5.1.99.6"/>
    </reaction>
</comment>
<feature type="domain" description="YjeF C-terminal" evidence="14">
    <location>
        <begin position="590"/>
        <end position="755"/>
    </location>
</feature>
<feature type="binding site" evidence="11">
    <location>
        <position position="703"/>
    </location>
    <ligand>
        <name>(6S)-NADPHX</name>
        <dbReference type="ChEBI" id="CHEBI:64076"/>
    </ligand>
</feature>
<feature type="binding site" evidence="12">
    <location>
        <position position="149"/>
    </location>
    <ligand>
        <name>K(+)</name>
        <dbReference type="ChEBI" id="CHEBI:29103"/>
    </ligand>
</feature>
<organism evidence="16 17">
    <name type="scientific">Helicobacter canis</name>
    <dbReference type="NCBI Taxonomy" id="29419"/>
    <lineage>
        <taxon>Bacteria</taxon>
        <taxon>Pseudomonadati</taxon>
        <taxon>Campylobacterota</taxon>
        <taxon>Epsilonproteobacteria</taxon>
        <taxon>Campylobacterales</taxon>
        <taxon>Helicobacteraceae</taxon>
        <taxon>Helicobacter</taxon>
    </lineage>
</organism>
<dbReference type="GO" id="GO:0052855">
    <property type="term" value="F:ADP-dependent NAD(P)H-hydrate dehydratase activity"/>
    <property type="evidence" value="ECO:0007669"/>
    <property type="project" value="UniProtKB-UniRule"/>
</dbReference>
<keyword evidence="7 11" id="KW-0456">Lyase</keyword>
<keyword evidence="12" id="KW-0413">Isomerase</keyword>
<evidence type="ECO:0000313" key="16">
    <source>
        <dbReference type="EMBL" id="STO96447.1"/>
    </source>
</evidence>
<dbReference type="PANTHER" id="PTHR12592:SF0">
    <property type="entry name" value="ATP-DEPENDENT (S)-NAD(P)H-HYDRATE DEHYDRATASE"/>
    <property type="match status" value="1"/>
</dbReference>
<dbReference type="HAMAP" id="MF_01965">
    <property type="entry name" value="NADHX_dehydratase"/>
    <property type="match status" value="1"/>
</dbReference>
<comment type="subunit">
    <text evidence="11">Homotetramer.</text>
</comment>
<keyword evidence="6 11" id="KW-0520">NAD</keyword>
<evidence type="ECO:0000313" key="17">
    <source>
        <dbReference type="Proteomes" id="UP000254841"/>
    </source>
</evidence>
<dbReference type="HAMAP" id="MF_01966">
    <property type="entry name" value="NADHX_epimerase"/>
    <property type="match status" value="1"/>
</dbReference>
<evidence type="ECO:0000256" key="1">
    <source>
        <dbReference type="ARBA" id="ARBA00006001"/>
    </source>
</evidence>
<evidence type="ECO:0000256" key="4">
    <source>
        <dbReference type="ARBA" id="ARBA00022840"/>
    </source>
</evidence>
<dbReference type="InterPro" id="IPR017953">
    <property type="entry name" value="Carbohydrate_kinase_pred_CS"/>
</dbReference>
<comment type="function">
    <text evidence="8">Bifunctional enzyme that catalyzes the epimerization of the S- and R-forms of NAD(P)HX and the dehydration of the S-form of NAD(P)HX at the expense of ADP, which is converted to AMP. This allows the repair of both epimers of NAD(P)HX, a damaged form of NAD(P)H that is a result of enzymatic or heat-dependent hydration.</text>
</comment>
<keyword evidence="4 11" id="KW-0067">ATP-binding</keyword>
<keyword evidence="3 11" id="KW-0547">Nucleotide-binding</keyword>
<name>A0A377J1T9_9HELI</name>
<dbReference type="SUPFAM" id="SSF53613">
    <property type="entry name" value="Ribokinase-like"/>
    <property type="match status" value="2"/>
</dbReference>
<dbReference type="Proteomes" id="UP000254841">
    <property type="component" value="Unassembled WGS sequence"/>
</dbReference>
<dbReference type="RefSeq" id="WP_115010780.1">
    <property type="nucleotide sequence ID" value="NZ_UGHV01000001.1"/>
</dbReference>
<evidence type="ECO:0000256" key="5">
    <source>
        <dbReference type="ARBA" id="ARBA00022857"/>
    </source>
</evidence>